<evidence type="ECO:0008006" key="3">
    <source>
        <dbReference type="Google" id="ProtNLM"/>
    </source>
</evidence>
<organism evidence="1 2">
    <name type="scientific">Schizophyllum amplum</name>
    <dbReference type="NCBI Taxonomy" id="97359"/>
    <lineage>
        <taxon>Eukaryota</taxon>
        <taxon>Fungi</taxon>
        <taxon>Dikarya</taxon>
        <taxon>Basidiomycota</taxon>
        <taxon>Agaricomycotina</taxon>
        <taxon>Agaricomycetes</taxon>
        <taxon>Agaricomycetidae</taxon>
        <taxon>Agaricales</taxon>
        <taxon>Schizophyllaceae</taxon>
        <taxon>Schizophyllum</taxon>
    </lineage>
</organism>
<gene>
    <name evidence="1" type="ORF">BD626DRAFT_35492</name>
</gene>
<accession>A0A550CEM0</accession>
<dbReference type="AlphaFoldDB" id="A0A550CEM0"/>
<dbReference type="OrthoDB" id="3543113at2759"/>
<dbReference type="EMBL" id="VDMD01000010">
    <property type="protein sequence ID" value="TRM63240.1"/>
    <property type="molecule type" value="Genomic_DNA"/>
</dbReference>
<evidence type="ECO:0000313" key="1">
    <source>
        <dbReference type="EMBL" id="TRM63240.1"/>
    </source>
</evidence>
<proteinExistence type="predicted"/>
<dbReference type="Proteomes" id="UP000320762">
    <property type="component" value="Unassembled WGS sequence"/>
</dbReference>
<dbReference type="Gene3D" id="3.80.10.10">
    <property type="entry name" value="Ribonuclease Inhibitor"/>
    <property type="match status" value="1"/>
</dbReference>
<comment type="caution">
    <text evidence="1">The sequence shown here is derived from an EMBL/GenBank/DDBJ whole genome shotgun (WGS) entry which is preliminary data.</text>
</comment>
<keyword evidence="2" id="KW-1185">Reference proteome</keyword>
<reference evidence="1 2" key="1">
    <citation type="journal article" date="2019" name="New Phytol.">
        <title>Comparative genomics reveals unique wood-decay strategies and fruiting body development in the Schizophyllaceae.</title>
        <authorList>
            <person name="Almasi E."/>
            <person name="Sahu N."/>
            <person name="Krizsan K."/>
            <person name="Balint B."/>
            <person name="Kovacs G.M."/>
            <person name="Kiss B."/>
            <person name="Cseklye J."/>
            <person name="Drula E."/>
            <person name="Henrissat B."/>
            <person name="Nagy I."/>
            <person name="Chovatia M."/>
            <person name="Adam C."/>
            <person name="LaButti K."/>
            <person name="Lipzen A."/>
            <person name="Riley R."/>
            <person name="Grigoriev I.V."/>
            <person name="Nagy L.G."/>
        </authorList>
    </citation>
    <scope>NUCLEOTIDE SEQUENCE [LARGE SCALE GENOMIC DNA]</scope>
    <source>
        <strain evidence="1 2">NL-1724</strain>
    </source>
</reference>
<name>A0A550CEM0_9AGAR</name>
<sequence>MADQSTACAMARTCRSWHEQALDRVWEDMDASSALETLLSLLPSDVYKPRPKDDWASDSGQWLRTPNQEEYESLFKYSQRVRVLDLHDYLFGTLHVLCDHPPPRPLFPRLKALMVDCPFSRDRPLAVLLSPFSSGALSRVSVNISARPRSEPAPEIDLDAISSLAVPGHGVCLEICGFALMPTLVGARQDIIRKIEIGNVRSNSWRVMAALPCLESLTISWTGRSRPIAHLPSVDRPFRALSALEVRAYEDSKPFVADMLRCCGRVSLSSLALYTACDEHDTEADSTNNWTLLFRAMQNHCVRGDLRVLRIHDCKETMRVQDMDLKLLLPFHRLTTLSLHNHGGFSVNDATFVSLLQAWTLLRTLELVTPDIESSLAMTTRHINTCAPTCLLEIARHGVSLESLALIVDWEAGLSADWEERLPQNMNPVELDFWNSGVDDPFDAADLILAAFPAVNSLRVSQLDIYEHSKGSREHTMSDRWGQVRDRVWVAQKAMRRQAECLEKSRVWKVRTYLHP</sequence>
<evidence type="ECO:0000313" key="2">
    <source>
        <dbReference type="Proteomes" id="UP000320762"/>
    </source>
</evidence>
<dbReference type="InterPro" id="IPR032675">
    <property type="entry name" value="LRR_dom_sf"/>
</dbReference>
<protein>
    <recommendedName>
        <fullName evidence="3">F-box domain-containing protein</fullName>
    </recommendedName>
</protein>